<feature type="binding site" evidence="9">
    <location>
        <begin position="127"/>
        <end position="133"/>
    </location>
    <ligand>
        <name>ATP</name>
        <dbReference type="ChEBI" id="CHEBI:30616"/>
    </ligand>
</feature>
<organism evidence="11 12">
    <name type="scientific">Aerococcus viridans</name>
    <dbReference type="NCBI Taxonomy" id="1377"/>
    <lineage>
        <taxon>Bacteria</taxon>
        <taxon>Bacillati</taxon>
        <taxon>Bacillota</taxon>
        <taxon>Bacilli</taxon>
        <taxon>Lactobacillales</taxon>
        <taxon>Aerococcaceae</taxon>
        <taxon>Aerococcus</taxon>
    </lineage>
</organism>
<feature type="binding site" evidence="9">
    <location>
        <position position="20"/>
    </location>
    <ligand>
        <name>ATP</name>
        <dbReference type="ChEBI" id="CHEBI:30616"/>
    </ligand>
</feature>
<evidence type="ECO:0000313" key="12">
    <source>
        <dbReference type="Proteomes" id="UP000192813"/>
    </source>
</evidence>
<dbReference type="RefSeq" id="WP_016896729.1">
    <property type="nucleotide sequence ID" value="NZ_JALXKY010000001.1"/>
</dbReference>
<dbReference type="GO" id="GO:0005524">
    <property type="term" value="F:ATP binding"/>
    <property type="evidence" value="ECO:0007669"/>
    <property type="project" value="UniProtKB-KW"/>
</dbReference>
<comment type="function">
    <text evidence="9">Reversibly transfers an adenylyl group from ATP to 4'-phosphopantetheine, yielding dephospho-CoA (dPCoA) and pyrophosphate.</text>
</comment>
<dbReference type="EMBL" id="NBTM02000001">
    <property type="protein sequence ID" value="PNL91908.1"/>
    <property type="molecule type" value="Genomic_DNA"/>
</dbReference>
<evidence type="ECO:0000259" key="10">
    <source>
        <dbReference type="Pfam" id="PF01467"/>
    </source>
</evidence>
<dbReference type="Proteomes" id="UP000192813">
    <property type="component" value="Unassembled WGS sequence"/>
</dbReference>
<dbReference type="InterPro" id="IPR014729">
    <property type="entry name" value="Rossmann-like_a/b/a_fold"/>
</dbReference>
<dbReference type="PANTHER" id="PTHR21342">
    <property type="entry name" value="PHOSPHOPANTETHEINE ADENYLYLTRANSFERASE"/>
    <property type="match status" value="1"/>
</dbReference>
<dbReference type="UniPathway" id="UPA00241">
    <property type="reaction ID" value="UER00355"/>
</dbReference>
<sequence length="166" mass="18286">MTTKGRALYAGSFDPLTMGHVDMIERAAKMFDYVYVAVATNTTKTSLFTGEEKFALAQEATKHLDNVEVIYLKSGLTVNFARELDCGILIRGLRNGSDFEQETNIALMNKHQAPDIETVLLLSSEKYRFVSSSIIKEVAKFNGDVSGVVPPNVNEAIKAKYAELNG</sequence>
<evidence type="ECO:0000256" key="8">
    <source>
        <dbReference type="ARBA" id="ARBA00029346"/>
    </source>
</evidence>
<dbReference type="SUPFAM" id="SSF52374">
    <property type="entry name" value="Nucleotidylyl transferase"/>
    <property type="match status" value="1"/>
</dbReference>
<proteinExistence type="inferred from homology"/>
<evidence type="ECO:0000256" key="3">
    <source>
        <dbReference type="ARBA" id="ARBA00022695"/>
    </source>
</evidence>
<evidence type="ECO:0000256" key="6">
    <source>
        <dbReference type="ARBA" id="ARBA00022842"/>
    </source>
</evidence>
<feature type="domain" description="Cytidyltransferase-like" evidence="10">
    <location>
        <begin position="8"/>
        <end position="137"/>
    </location>
</feature>
<keyword evidence="5 9" id="KW-0067">ATP-binding</keyword>
<evidence type="ECO:0000256" key="9">
    <source>
        <dbReference type="HAMAP-Rule" id="MF_00151"/>
    </source>
</evidence>
<protein>
    <recommendedName>
        <fullName evidence="9">Phosphopantetheine adenylyltransferase</fullName>
        <ecNumber evidence="9">2.7.7.3</ecNumber>
    </recommendedName>
    <alternativeName>
        <fullName evidence="9">Dephospho-CoA pyrophosphorylase</fullName>
    </alternativeName>
    <alternativeName>
        <fullName evidence="9">Pantetheine-phosphate adenylyltransferase</fullName>
        <shortName evidence="9">PPAT</shortName>
    </alternativeName>
</protein>
<keyword evidence="4 9" id="KW-0547">Nucleotide-binding</keyword>
<comment type="pathway">
    <text evidence="9">Cofactor biosynthesis; coenzyme A biosynthesis; CoA from (R)-pantothenate: step 4/5.</text>
</comment>
<evidence type="ECO:0000256" key="4">
    <source>
        <dbReference type="ARBA" id="ARBA00022741"/>
    </source>
</evidence>
<gene>
    <name evidence="9" type="primary">coaD</name>
    <name evidence="11" type="ORF">A6J77_006590</name>
</gene>
<dbReference type="PRINTS" id="PR01020">
    <property type="entry name" value="LPSBIOSNTHSS"/>
</dbReference>
<accession>A0A2J9PNJ0</accession>
<evidence type="ECO:0000256" key="5">
    <source>
        <dbReference type="ARBA" id="ARBA00022840"/>
    </source>
</evidence>
<dbReference type="InterPro" id="IPR001980">
    <property type="entry name" value="PPAT"/>
</dbReference>
<comment type="subunit">
    <text evidence="9">Homohexamer.</text>
</comment>
<dbReference type="CDD" id="cd02163">
    <property type="entry name" value="PPAT"/>
    <property type="match status" value="1"/>
</dbReference>
<keyword evidence="6 9" id="KW-0460">Magnesium</keyword>
<feature type="binding site" evidence="9">
    <location>
        <position position="44"/>
    </location>
    <ligand>
        <name>substrate</name>
    </ligand>
</feature>
<comment type="catalytic activity">
    <reaction evidence="8 9">
        <text>(R)-4'-phosphopantetheine + ATP + H(+) = 3'-dephospho-CoA + diphosphate</text>
        <dbReference type="Rhea" id="RHEA:19801"/>
        <dbReference type="ChEBI" id="CHEBI:15378"/>
        <dbReference type="ChEBI" id="CHEBI:30616"/>
        <dbReference type="ChEBI" id="CHEBI:33019"/>
        <dbReference type="ChEBI" id="CHEBI:57328"/>
        <dbReference type="ChEBI" id="CHEBI:61723"/>
        <dbReference type="EC" id="2.7.7.3"/>
    </reaction>
</comment>
<dbReference type="GeneID" id="92866303"/>
<keyword evidence="2 9" id="KW-0808">Transferase</keyword>
<feature type="binding site" evidence="9">
    <location>
        <position position="91"/>
    </location>
    <ligand>
        <name>substrate</name>
    </ligand>
</feature>
<dbReference type="Gene3D" id="3.40.50.620">
    <property type="entry name" value="HUPs"/>
    <property type="match status" value="1"/>
</dbReference>
<dbReference type="NCBIfam" id="TIGR00125">
    <property type="entry name" value="cyt_tran_rel"/>
    <property type="match status" value="1"/>
</dbReference>
<comment type="similarity">
    <text evidence="9">Belongs to the bacterial CoaD family.</text>
</comment>
<evidence type="ECO:0000256" key="7">
    <source>
        <dbReference type="ARBA" id="ARBA00022993"/>
    </source>
</evidence>
<evidence type="ECO:0000256" key="2">
    <source>
        <dbReference type="ARBA" id="ARBA00022679"/>
    </source>
</evidence>
<comment type="subcellular location">
    <subcellularLocation>
        <location evidence="9">Cytoplasm</location>
    </subcellularLocation>
</comment>
<keyword evidence="7 9" id="KW-0173">Coenzyme A biosynthesis</keyword>
<comment type="caution">
    <text evidence="11">The sequence shown here is derived from an EMBL/GenBank/DDBJ whole genome shotgun (WGS) entry which is preliminary data.</text>
</comment>
<dbReference type="GO" id="GO:0004595">
    <property type="term" value="F:pantetheine-phosphate adenylyltransferase activity"/>
    <property type="evidence" value="ECO:0007669"/>
    <property type="project" value="UniProtKB-UniRule"/>
</dbReference>
<comment type="cofactor">
    <cofactor evidence="9">
        <name>Mg(2+)</name>
        <dbReference type="ChEBI" id="CHEBI:18420"/>
    </cofactor>
</comment>
<dbReference type="HAMAP" id="MF_00151">
    <property type="entry name" value="PPAT_bact"/>
    <property type="match status" value="1"/>
</dbReference>
<dbReference type="Pfam" id="PF01467">
    <property type="entry name" value="CTP_transf_like"/>
    <property type="match status" value="1"/>
</dbReference>
<dbReference type="PANTHER" id="PTHR21342:SF1">
    <property type="entry name" value="PHOSPHOPANTETHEINE ADENYLYLTRANSFERASE"/>
    <property type="match status" value="1"/>
</dbReference>
<name>A0A2J9PNJ0_9LACT</name>
<keyword evidence="1 9" id="KW-0963">Cytoplasm</keyword>
<feature type="binding site" evidence="9">
    <location>
        <begin position="12"/>
        <end position="13"/>
    </location>
    <ligand>
        <name>ATP</name>
        <dbReference type="ChEBI" id="CHEBI:30616"/>
    </ligand>
</feature>
<evidence type="ECO:0000256" key="1">
    <source>
        <dbReference type="ARBA" id="ARBA00022490"/>
    </source>
</evidence>
<feature type="binding site" evidence="9">
    <location>
        <position position="102"/>
    </location>
    <ligand>
        <name>ATP</name>
        <dbReference type="ChEBI" id="CHEBI:30616"/>
    </ligand>
</feature>
<feature type="binding site" evidence="9">
    <location>
        <position position="12"/>
    </location>
    <ligand>
        <name>substrate</name>
    </ligand>
</feature>
<keyword evidence="3 9" id="KW-0548">Nucleotidyltransferase</keyword>
<dbReference type="GO" id="GO:0005737">
    <property type="term" value="C:cytoplasm"/>
    <property type="evidence" value="ECO:0007669"/>
    <property type="project" value="UniProtKB-SubCell"/>
</dbReference>
<feature type="site" description="Transition state stabilizer" evidence="9">
    <location>
        <position position="20"/>
    </location>
</feature>
<dbReference type="InterPro" id="IPR004821">
    <property type="entry name" value="Cyt_trans-like"/>
</dbReference>
<feature type="binding site" evidence="9">
    <location>
        <begin position="92"/>
        <end position="94"/>
    </location>
    <ligand>
        <name>ATP</name>
        <dbReference type="ChEBI" id="CHEBI:30616"/>
    </ligand>
</feature>
<reference evidence="12" key="1">
    <citation type="submission" date="2017-12" db="EMBL/GenBank/DDBJ databases">
        <title>FDA dAtabase for Regulatory Grade micrObial Sequences (FDA-ARGOS): Supporting development and validation of Infectious Disease Dx tests.</title>
        <authorList>
            <person name="Hoffmann M."/>
            <person name="Allard M."/>
            <person name="Evans P."/>
            <person name="Brown E."/>
            <person name="Tallon L."/>
            <person name="Sadzewicz L."/>
            <person name="Sengamalay N."/>
            <person name="Ott S."/>
            <person name="Godinez A."/>
            <person name="Nagaraj S."/>
            <person name="Vavikolanu K."/>
            <person name="Aluvathingal J."/>
            <person name="Nadendla S."/>
            <person name="Sichtig H."/>
        </authorList>
    </citation>
    <scope>NUCLEOTIDE SEQUENCE [LARGE SCALE GENOMIC DNA]</scope>
    <source>
        <strain evidence="12">FDAARGOS_249</strain>
    </source>
</reference>
<dbReference type="AlphaFoldDB" id="A0A2J9PNJ0"/>
<dbReference type="EC" id="2.7.7.3" evidence="9"/>
<feature type="binding site" evidence="9">
    <location>
        <position position="77"/>
    </location>
    <ligand>
        <name>substrate</name>
    </ligand>
</feature>
<dbReference type="NCBIfam" id="TIGR01510">
    <property type="entry name" value="coaD_prev_kdtB"/>
    <property type="match status" value="1"/>
</dbReference>
<evidence type="ECO:0000313" key="11">
    <source>
        <dbReference type="EMBL" id="PNL91908.1"/>
    </source>
</evidence>
<dbReference type="GO" id="GO:0015937">
    <property type="term" value="P:coenzyme A biosynthetic process"/>
    <property type="evidence" value="ECO:0007669"/>
    <property type="project" value="UniProtKB-UniRule"/>
</dbReference>